<protein>
    <submittedName>
        <fullName evidence="3">Uncharacterized protein</fullName>
    </submittedName>
</protein>
<organism evidence="2 3">
    <name type="scientific">Romanomermis culicivorax</name>
    <name type="common">Nematode worm</name>
    <dbReference type="NCBI Taxonomy" id="13658"/>
    <lineage>
        <taxon>Eukaryota</taxon>
        <taxon>Metazoa</taxon>
        <taxon>Ecdysozoa</taxon>
        <taxon>Nematoda</taxon>
        <taxon>Enoplea</taxon>
        <taxon>Dorylaimia</taxon>
        <taxon>Mermithida</taxon>
        <taxon>Mermithoidea</taxon>
        <taxon>Mermithidae</taxon>
        <taxon>Romanomermis</taxon>
    </lineage>
</organism>
<evidence type="ECO:0000313" key="2">
    <source>
        <dbReference type="Proteomes" id="UP000887565"/>
    </source>
</evidence>
<accession>A0A915IJ16</accession>
<dbReference type="AlphaFoldDB" id="A0A915IJ16"/>
<evidence type="ECO:0000256" key="1">
    <source>
        <dbReference type="SAM" id="MobiDB-lite"/>
    </source>
</evidence>
<keyword evidence="2" id="KW-1185">Reference proteome</keyword>
<feature type="region of interest" description="Disordered" evidence="1">
    <location>
        <begin position="1"/>
        <end position="40"/>
    </location>
</feature>
<evidence type="ECO:0000313" key="3">
    <source>
        <dbReference type="WBParaSite" id="nRc.2.0.1.t13804-RA"/>
    </source>
</evidence>
<feature type="compositionally biased region" description="Basic residues" evidence="1">
    <location>
        <begin position="1"/>
        <end position="10"/>
    </location>
</feature>
<proteinExistence type="predicted"/>
<sequence>MLKEKKSKQKQTRELKWKRDEKRKGDTGSLPKSRDASPVILADEDGRARPWSLAAVAEEDFSKEARLSHTDGYEELLWWLTRAFIVAATGQPICRTALMNIWLLRWLRRRLFSGAGARSRVRFFKNASSRGRLLRQSTGRCISHWCVDDIFVARFPSTNFLLLLAIRIAPNVGAFVGLSDFFRIRIIPNHAAVYATI</sequence>
<dbReference type="Proteomes" id="UP000887565">
    <property type="component" value="Unplaced"/>
</dbReference>
<dbReference type="WBParaSite" id="nRc.2.0.1.t13804-RA">
    <property type="protein sequence ID" value="nRc.2.0.1.t13804-RA"/>
    <property type="gene ID" value="nRc.2.0.1.g13804"/>
</dbReference>
<feature type="compositionally biased region" description="Basic and acidic residues" evidence="1">
    <location>
        <begin position="11"/>
        <end position="26"/>
    </location>
</feature>
<name>A0A915IJ16_ROMCU</name>
<reference evidence="3" key="1">
    <citation type="submission" date="2022-11" db="UniProtKB">
        <authorList>
            <consortium name="WormBaseParasite"/>
        </authorList>
    </citation>
    <scope>IDENTIFICATION</scope>
</reference>